<proteinExistence type="predicted"/>
<feature type="transmembrane region" description="Helical" evidence="1">
    <location>
        <begin position="54"/>
        <end position="77"/>
    </location>
</feature>
<organism evidence="2 3">
    <name type="scientific">Polarella glacialis</name>
    <name type="common">Dinoflagellate</name>
    <dbReference type="NCBI Taxonomy" id="89957"/>
    <lineage>
        <taxon>Eukaryota</taxon>
        <taxon>Sar</taxon>
        <taxon>Alveolata</taxon>
        <taxon>Dinophyceae</taxon>
        <taxon>Suessiales</taxon>
        <taxon>Suessiaceae</taxon>
        <taxon>Polarella</taxon>
    </lineage>
</organism>
<keyword evidence="1" id="KW-0472">Membrane</keyword>
<evidence type="ECO:0000313" key="2">
    <source>
        <dbReference type="EMBL" id="CAE8675621.1"/>
    </source>
</evidence>
<name>A0A813JHZ7_POLGL</name>
<dbReference type="EMBL" id="CAJNNW010025111">
    <property type="protein sequence ID" value="CAE8675621.1"/>
    <property type="molecule type" value="Genomic_DNA"/>
</dbReference>
<protein>
    <submittedName>
        <fullName evidence="2">Uncharacterized protein</fullName>
    </submittedName>
</protein>
<dbReference type="SUPFAM" id="SSF90112">
    <property type="entry name" value="Neurotransmitter-gated ion-channel transmembrane pore"/>
    <property type="match status" value="1"/>
</dbReference>
<evidence type="ECO:0000313" key="3">
    <source>
        <dbReference type="Proteomes" id="UP000626109"/>
    </source>
</evidence>
<reference evidence="2" key="1">
    <citation type="submission" date="2021-02" db="EMBL/GenBank/DDBJ databases">
        <authorList>
            <person name="Dougan E. K."/>
            <person name="Rhodes N."/>
            <person name="Thang M."/>
            <person name="Chan C."/>
        </authorList>
    </citation>
    <scope>NUCLEOTIDE SEQUENCE</scope>
</reference>
<dbReference type="Gene3D" id="1.20.58.390">
    <property type="entry name" value="Neurotransmitter-gated ion-channel transmembrane domain"/>
    <property type="match status" value="1"/>
</dbReference>
<dbReference type="GO" id="GO:0006811">
    <property type="term" value="P:monoatomic ion transport"/>
    <property type="evidence" value="ECO:0007669"/>
    <property type="project" value="InterPro"/>
</dbReference>
<feature type="transmembrane region" description="Helical" evidence="1">
    <location>
        <begin position="83"/>
        <end position="102"/>
    </location>
</feature>
<dbReference type="InterPro" id="IPR038050">
    <property type="entry name" value="Neuro_actylchol_rec"/>
</dbReference>
<keyword evidence="1" id="KW-0812">Transmembrane</keyword>
<dbReference type="InterPro" id="IPR036719">
    <property type="entry name" value="Neuro-gated_channel_TM_sf"/>
</dbReference>
<dbReference type="AlphaFoldDB" id="A0A813JHZ7"/>
<sequence length="118" mass="13156">MRILLFINQVSFTSFLMDDLADKMSVTLTLLLTNVAFKLVVADSLPPVSSLTTIDLYMISSFAFLGLVSLENVLYVVANEQPVFVKAVVVSWALFQLAFFTWTQSARRPLTSSTILEL</sequence>
<evidence type="ECO:0000256" key="1">
    <source>
        <dbReference type="SAM" id="Phobius"/>
    </source>
</evidence>
<comment type="caution">
    <text evidence="2">The sequence shown here is derived from an EMBL/GenBank/DDBJ whole genome shotgun (WGS) entry which is preliminary data.</text>
</comment>
<accession>A0A813JHZ7</accession>
<keyword evidence="1" id="KW-1133">Transmembrane helix</keyword>
<dbReference type="GO" id="GO:0016020">
    <property type="term" value="C:membrane"/>
    <property type="evidence" value="ECO:0007669"/>
    <property type="project" value="InterPro"/>
</dbReference>
<dbReference type="Proteomes" id="UP000626109">
    <property type="component" value="Unassembled WGS sequence"/>
</dbReference>
<feature type="transmembrane region" description="Helical" evidence="1">
    <location>
        <begin position="24"/>
        <end position="42"/>
    </location>
</feature>
<gene>
    <name evidence="2" type="ORF">PGLA2088_LOCUS19469</name>
</gene>